<name>A0A172WL42_STUST</name>
<dbReference type="AlphaFoldDB" id="A0A172WL42"/>
<feature type="domain" description="Transposase IS200-like" evidence="1">
    <location>
        <begin position="19"/>
        <end position="134"/>
    </location>
</feature>
<dbReference type="PANTHER" id="PTHR36966">
    <property type="entry name" value="REP-ASSOCIATED TYROSINE TRANSPOSASE"/>
    <property type="match status" value="1"/>
</dbReference>
<dbReference type="GO" id="GO:0004803">
    <property type="term" value="F:transposase activity"/>
    <property type="evidence" value="ECO:0007669"/>
    <property type="project" value="InterPro"/>
</dbReference>
<organism evidence="2 3">
    <name type="scientific">Stutzerimonas stutzeri</name>
    <name type="common">Pseudomonas stutzeri</name>
    <dbReference type="NCBI Taxonomy" id="316"/>
    <lineage>
        <taxon>Bacteria</taxon>
        <taxon>Pseudomonadati</taxon>
        <taxon>Pseudomonadota</taxon>
        <taxon>Gammaproteobacteria</taxon>
        <taxon>Pseudomonadales</taxon>
        <taxon>Pseudomonadaceae</taxon>
        <taxon>Stutzerimonas</taxon>
    </lineage>
</organism>
<sequence>MPSKFNHRGHALRRGRHSEPGQVYLVTAVTERRKTVFTDPLLARVLVSEMRHLHDGRHVESLAWVVMPDHVHWLIELGSAPLPKVVQRFKSRSAIAINRITGETGTRIWQRGFHDRALRQDEDLIDAARYVVANPLRAGLVKRIGDYPWWDAVWL</sequence>
<protein>
    <submittedName>
        <fullName evidence="2">Transposase</fullName>
    </submittedName>
</protein>
<evidence type="ECO:0000313" key="3">
    <source>
        <dbReference type="Proteomes" id="UP000077787"/>
    </source>
</evidence>
<dbReference type="SUPFAM" id="SSF143422">
    <property type="entry name" value="Transposase IS200-like"/>
    <property type="match status" value="1"/>
</dbReference>
<evidence type="ECO:0000259" key="1">
    <source>
        <dbReference type="SMART" id="SM01321"/>
    </source>
</evidence>
<dbReference type="NCBIfam" id="NF047646">
    <property type="entry name" value="REP_Tyr_transpos"/>
    <property type="match status" value="1"/>
</dbReference>
<proteinExistence type="predicted"/>
<reference evidence="2 3" key="1">
    <citation type="submission" date="2016-05" db="EMBL/GenBank/DDBJ databases">
        <title>Genome sequence of Pseudomonas stutzeri 273 and identification of the exopolysaccharide biosynthesis locus.</title>
        <authorList>
            <person name="Wu S."/>
            <person name="Sun C."/>
        </authorList>
    </citation>
    <scope>NUCLEOTIDE SEQUENCE [LARGE SCALE GENOMIC DNA]</scope>
    <source>
        <strain evidence="2 3">273</strain>
    </source>
</reference>
<gene>
    <name evidence="2" type="ORF">PS273GM_02930</name>
</gene>
<dbReference type="EMBL" id="CP015641">
    <property type="protein sequence ID" value="ANF24173.1"/>
    <property type="molecule type" value="Genomic_DNA"/>
</dbReference>
<evidence type="ECO:0000313" key="2">
    <source>
        <dbReference type="EMBL" id="ANF24173.1"/>
    </source>
</evidence>
<dbReference type="GO" id="GO:0043565">
    <property type="term" value="F:sequence-specific DNA binding"/>
    <property type="evidence" value="ECO:0007669"/>
    <property type="project" value="TreeGrafter"/>
</dbReference>
<dbReference type="OrthoDB" id="9791101at2"/>
<dbReference type="SMART" id="SM01321">
    <property type="entry name" value="Y1_Tnp"/>
    <property type="match status" value="1"/>
</dbReference>
<dbReference type="InterPro" id="IPR002686">
    <property type="entry name" value="Transposase_17"/>
</dbReference>
<dbReference type="Proteomes" id="UP000077787">
    <property type="component" value="Chromosome"/>
</dbReference>
<dbReference type="InterPro" id="IPR052715">
    <property type="entry name" value="RAYT_transposase"/>
</dbReference>
<dbReference type="Gene3D" id="3.30.70.1290">
    <property type="entry name" value="Transposase IS200-like"/>
    <property type="match status" value="1"/>
</dbReference>
<accession>A0A172WL42</accession>
<dbReference type="InterPro" id="IPR036515">
    <property type="entry name" value="Transposase_17_sf"/>
</dbReference>
<dbReference type="GO" id="GO:0006313">
    <property type="term" value="P:DNA transposition"/>
    <property type="evidence" value="ECO:0007669"/>
    <property type="project" value="InterPro"/>
</dbReference>
<dbReference type="Pfam" id="PF01797">
    <property type="entry name" value="Y1_Tnp"/>
    <property type="match status" value="1"/>
</dbReference>
<dbReference type="RefSeq" id="WP_064480534.1">
    <property type="nucleotide sequence ID" value="NZ_CP015641.1"/>
</dbReference>
<dbReference type="PANTHER" id="PTHR36966:SF1">
    <property type="entry name" value="REP-ASSOCIATED TYROSINE TRANSPOSASE"/>
    <property type="match status" value="1"/>
</dbReference>